<evidence type="ECO:0000256" key="3">
    <source>
        <dbReference type="ARBA" id="ARBA00022833"/>
    </source>
</evidence>
<evidence type="ECO:0000256" key="1">
    <source>
        <dbReference type="ARBA" id="ARBA00022723"/>
    </source>
</evidence>
<evidence type="ECO:0000313" key="6">
    <source>
        <dbReference type="EMBL" id="CAK1601983.1"/>
    </source>
</evidence>
<dbReference type="AlphaFoldDB" id="A0AAV1M3W0"/>
<dbReference type="GO" id="GO:0003677">
    <property type="term" value="F:DNA binding"/>
    <property type="evidence" value="ECO:0007669"/>
    <property type="project" value="UniProtKB-KW"/>
</dbReference>
<gene>
    <name evidence="6" type="ORF">PARMNEM_LOCUS20538</name>
</gene>
<evidence type="ECO:0000313" key="7">
    <source>
        <dbReference type="Proteomes" id="UP001314205"/>
    </source>
</evidence>
<organism evidence="6 7">
    <name type="scientific">Parnassius mnemosyne</name>
    <name type="common">clouded apollo</name>
    <dbReference type="NCBI Taxonomy" id="213953"/>
    <lineage>
        <taxon>Eukaryota</taxon>
        <taxon>Metazoa</taxon>
        <taxon>Ecdysozoa</taxon>
        <taxon>Arthropoda</taxon>
        <taxon>Hexapoda</taxon>
        <taxon>Insecta</taxon>
        <taxon>Pterygota</taxon>
        <taxon>Neoptera</taxon>
        <taxon>Endopterygota</taxon>
        <taxon>Lepidoptera</taxon>
        <taxon>Glossata</taxon>
        <taxon>Ditrysia</taxon>
        <taxon>Papilionoidea</taxon>
        <taxon>Papilionidae</taxon>
        <taxon>Parnassiinae</taxon>
        <taxon>Parnassini</taxon>
        <taxon>Parnassius</taxon>
        <taxon>Driopa</taxon>
    </lineage>
</organism>
<dbReference type="GO" id="GO:0008270">
    <property type="term" value="F:zinc ion binding"/>
    <property type="evidence" value="ECO:0007669"/>
    <property type="project" value="UniProtKB-KW"/>
</dbReference>
<feature type="domain" description="THAP-type" evidence="5">
    <location>
        <begin position="4"/>
        <end position="45"/>
    </location>
</feature>
<keyword evidence="2" id="KW-0863">Zinc-finger</keyword>
<keyword evidence="4" id="KW-0238">DNA-binding</keyword>
<dbReference type="Pfam" id="PF05485">
    <property type="entry name" value="THAP"/>
    <property type="match status" value="1"/>
</dbReference>
<keyword evidence="7" id="KW-1185">Reference proteome</keyword>
<evidence type="ECO:0000256" key="2">
    <source>
        <dbReference type="ARBA" id="ARBA00022771"/>
    </source>
</evidence>
<protein>
    <recommendedName>
        <fullName evidence="5">THAP-type domain-containing protein</fullName>
    </recommendedName>
</protein>
<reference evidence="6 7" key="1">
    <citation type="submission" date="2023-11" db="EMBL/GenBank/DDBJ databases">
        <authorList>
            <person name="Hedman E."/>
            <person name="Englund M."/>
            <person name="Stromberg M."/>
            <person name="Nyberg Akerstrom W."/>
            <person name="Nylinder S."/>
            <person name="Jareborg N."/>
            <person name="Kallberg Y."/>
            <person name="Kronander E."/>
        </authorList>
    </citation>
    <scope>NUCLEOTIDE SEQUENCE [LARGE SCALE GENOMIC DNA]</scope>
</reference>
<dbReference type="Proteomes" id="UP001314205">
    <property type="component" value="Unassembled WGS sequence"/>
</dbReference>
<comment type="caution">
    <text evidence="6">The sequence shown here is derived from an EMBL/GenBank/DDBJ whole genome shotgun (WGS) entry which is preliminary data.</text>
</comment>
<evidence type="ECO:0000256" key="4">
    <source>
        <dbReference type="ARBA" id="ARBA00023125"/>
    </source>
</evidence>
<proteinExistence type="predicted"/>
<sequence length="81" mass="9315">MSCCSIRWCGKNSKTSNYKTDGITFHRFAKDPNLKEQWIDCAKRETGFQVIIVSFAPDILQKIVFIHQKVAAVCLIPQFLH</sequence>
<evidence type="ECO:0000259" key="5">
    <source>
        <dbReference type="Pfam" id="PF05485"/>
    </source>
</evidence>
<dbReference type="InterPro" id="IPR006612">
    <property type="entry name" value="THAP_Znf"/>
</dbReference>
<keyword evidence="3" id="KW-0862">Zinc</keyword>
<dbReference type="SUPFAM" id="SSF57716">
    <property type="entry name" value="Glucocorticoid receptor-like (DNA-binding domain)"/>
    <property type="match status" value="1"/>
</dbReference>
<name>A0AAV1M3W0_9NEOP</name>
<accession>A0AAV1M3W0</accession>
<keyword evidence="1" id="KW-0479">Metal-binding</keyword>
<dbReference type="EMBL" id="CAVLGL010000137">
    <property type="protein sequence ID" value="CAK1601983.1"/>
    <property type="molecule type" value="Genomic_DNA"/>
</dbReference>